<sequence>FTALQTKYGTTQEAYDALKVECGASQTTYMSQISNLTSTREGLDIRLAAYIEAMKLQLDEKKLAAKALSATTERVKNLESNFRVCNALRVSVGDGSAVTTLWRTSGGRSEAGGFEVDELSFIRGAAVMHRERLPCFTLCNSSVSFYTCTFFAEEWHLAAARAEVQAFGKPAGNFTR</sequence>
<dbReference type="Proteomes" id="UP000054560">
    <property type="component" value="Unassembled WGS sequence"/>
</dbReference>
<keyword evidence="3" id="KW-1185">Reference proteome</keyword>
<dbReference type="RefSeq" id="XP_014151903.1">
    <property type="nucleotide sequence ID" value="XM_014296428.1"/>
</dbReference>
<protein>
    <submittedName>
        <fullName evidence="2">Uncharacterized protein</fullName>
    </submittedName>
</protein>
<gene>
    <name evidence="2" type="ORF">SARC_09555</name>
</gene>
<evidence type="ECO:0000313" key="2">
    <source>
        <dbReference type="EMBL" id="KNC78001.1"/>
    </source>
</evidence>
<reference evidence="2 3" key="1">
    <citation type="submission" date="2011-02" db="EMBL/GenBank/DDBJ databases">
        <title>The Genome Sequence of Sphaeroforma arctica JP610.</title>
        <authorList>
            <consortium name="The Broad Institute Genome Sequencing Platform"/>
            <person name="Russ C."/>
            <person name="Cuomo C."/>
            <person name="Young S.K."/>
            <person name="Zeng Q."/>
            <person name="Gargeya S."/>
            <person name="Alvarado L."/>
            <person name="Berlin A."/>
            <person name="Chapman S.B."/>
            <person name="Chen Z."/>
            <person name="Freedman E."/>
            <person name="Gellesch M."/>
            <person name="Goldberg J."/>
            <person name="Griggs A."/>
            <person name="Gujja S."/>
            <person name="Heilman E."/>
            <person name="Heiman D."/>
            <person name="Howarth C."/>
            <person name="Mehta T."/>
            <person name="Neiman D."/>
            <person name="Pearson M."/>
            <person name="Roberts A."/>
            <person name="Saif S."/>
            <person name="Shea T."/>
            <person name="Shenoy N."/>
            <person name="Sisk P."/>
            <person name="Stolte C."/>
            <person name="Sykes S."/>
            <person name="White J."/>
            <person name="Yandava C."/>
            <person name="Burger G."/>
            <person name="Gray M.W."/>
            <person name="Holland P.W.H."/>
            <person name="King N."/>
            <person name="Lang F.B.F."/>
            <person name="Roger A.J."/>
            <person name="Ruiz-Trillo I."/>
            <person name="Haas B."/>
            <person name="Nusbaum C."/>
            <person name="Birren B."/>
        </authorList>
    </citation>
    <scope>NUCLEOTIDE SEQUENCE [LARGE SCALE GENOMIC DNA]</scope>
    <source>
        <strain evidence="2 3">JP610</strain>
    </source>
</reference>
<dbReference type="EMBL" id="KQ242580">
    <property type="protein sequence ID" value="KNC78001.1"/>
    <property type="molecule type" value="Genomic_DNA"/>
</dbReference>
<evidence type="ECO:0000256" key="1">
    <source>
        <dbReference type="SAM" id="Coils"/>
    </source>
</evidence>
<feature type="non-terminal residue" evidence="2">
    <location>
        <position position="1"/>
    </location>
</feature>
<dbReference type="AlphaFoldDB" id="A0A0L0FNE4"/>
<organism evidence="2 3">
    <name type="scientific">Sphaeroforma arctica JP610</name>
    <dbReference type="NCBI Taxonomy" id="667725"/>
    <lineage>
        <taxon>Eukaryota</taxon>
        <taxon>Ichthyosporea</taxon>
        <taxon>Ichthyophonida</taxon>
        <taxon>Sphaeroforma</taxon>
    </lineage>
</organism>
<proteinExistence type="predicted"/>
<evidence type="ECO:0000313" key="3">
    <source>
        <dbReference type="Proteomes" id="UP000054560"/>
    </source>
</evidence>
<accession>A0A0L0FNE4</accession>
<feature type="coiled-coil region" evidence="1">
    <location>
        <begin position="51"/>
        <end position="81"/>
    </location>
</feature>
<dbReference type="GeneID" id="25910059"/>
<name>A0A0L0FNE4_9EUKA</name>
<keyword evidence="1" id="KW-0175">Coiled coil</keyword>